<dbReference type="RefSeq" id="WP_397557025.1">
    <property type="nucleotide sequence ID" value="NZ_JBIQWL010000005.1"/>
</dbReference>
<comment type="caution">
    <text evidence="3">The sequence shown here is derived from an EMBL/GenBank/DDBJ whole genome shotgun (WGS) entry which is preliminary data.</text>
</comment>
<keyword evidence="4" id="KW-1185">Reference proteome</keyword>
<evidence type="ECO:0000313" key="3">
    <source>
        <dbReference type="EMBL" id="MFH8251570.1"/>
    </source>
</evidence>
<evidence type="ECO:0000256" key="2">
    <source>
        <dbReference type="SAM" id="Phobius"/>
    </source>
</evidence>
<sequence>MRATLIAVGAVMVVGLGLVVWLLAPEGGRMLPQASEASSAPTATAGPSSTSAAAATPPAGATPGPVPGATPVAGSEVLPPSSAPDASEPLIDAVRPVKSDEPLVKGDLPPTAASTGKLVDGFPKAAAPAPESDVIQSSIATEGGVMQVALVARTDESADDITAHYRDMWKALGLADHVTTNGLQFADSFTTLSLAFTAGSGTGTVYTVYGVFHTS</sequence>
<feature type="transmembrane region" description="Helical" evidence="2">
    <location>
        <begin position="6"/>
        <end position="24"/>
    </location>
</feature>
<evidence type="ECO:0000313" key="4">
    <source>
        <dbReference type="Proteomes" id="UP001610861"/>
    </source>
</evidence>
<organism evidence="3 4">
    <name type="scientific">Microbacterium alkaliflavum</name>
    <dbReference type="NCBI Taxonomy" id="3248839"/>
    <lineage>
        <taxon>Bacteria</taxon>
        <taxon>Bacillati</taxon>
        <taxon>Actinomycetota</taxon>
        <taxon>Actinomycetes</taxon>
        <taxon>Micrococcales</taxon>
        <taxon>Microbacteriaceae</taxon>
        <taxon>Microbacterium</taxon>
    </lineage>
</organism>
<feature type="region of interest" description="Disordered" evidence="1">
    <location>
        <begin position="32"/>
        <end position="89"/>
    </location>
</feature>
<name>A0ABW7Q9K9_9MICO</name>
<accession>A0ABW7Q9K9</accession>
<keyword evidence="2" id="KW-1133">Transmembrane helix</keyword>
<feature type="compositionally biased region" description="Low complexity" evidence="1">
    <location>
        <begin position="37"/>
        <end position="75"/>
    </location>
</feature>
<evidence type="ECO:0000256" key="1">
    <source>
        <dbReference type="SAM" id="MobiDB-lite"/>
    </source>
</evidence>
<gene>
    <name evidence="3" type="ORF">ACH3VR_14470</name>
</gene>
<keyword evidence="2" id="KW-0812">Transmembrane</keyword>
<protein>
    <submittedName>
        <fullName evidence="3">Uncharacterized protein</fullName>
    </submittedName>
</protein>
<proteinExistence type="predicted"/>
<reference evidence="3 4" key="1">
    <citation type="submission" date="2024-09" db="EMBL/GenBank/DDBJ databases">
        <authorList>
            <person name="Pan X."/>
        </authorList>
    </citation>
    <scope>NUCLEOTIDE SEQUENCE [LARGE SCALE GENOMIC DNA]</scope>
    <source>
        <strain evidence="3 4">B2969</strain>
    </source>
</reference>
<dbReference type="EMBL" id="JBIQWL010000005">
    <property type="protein sequence ID" value="MFH8251570.1"/>
    <property type="molecule type" value="Genomic_DNA"/>
</dbReference>
<keyword evidence="2" id="KW-0472">Membrane</keyword>
<dbReference type="Proteomes" id="UP001610861">
    <property type="component" value="Unassembled WGS sequence"/>
</dbReference>